<organism evidence="3 4">
    <name type="scientific">Geodia barretti</name>
    <name type="common">Barrett's horny sponge</name>
    <dbReference type="NCBI Taxonomy" id="519541"/>
    <lineage>
        <taxon>Eukaryota</taxon>
        <taxon>Metazoa</taxon>
        <taxon>Porifera</taxon>
        <taxon>Demospongiae</taxon>
        <taxon>Heteroscleromorpha</taxon>
        <taxon>Tetractinellida</taxon>
        <taxon>Astrophorina</taxon>
        <taxon>Geodiidae</taxon>
        <taxon>Geodia</taxon>
    </lineage>
</organism>
<keyword evidence="1" id="KW-0812">Transmembrane</keyword>
<feature type="transmembrane region" description="Helical" evidence="1">
    <location>
        <begin position="568"/>
        <end position="592"/>
    </location>
</feature>
<dbReference type="EMBL" id="CASHTH010000668">
    <property type="protein sequence ID" value="CAI8006200.1"/>
    <property type="molecule type" value="Genomic_DNA"/>
</dbReference>
<feature type="transmembrane region" description="Helical" evidence="1">
    <location>
        <begin position="254"/>
        <end position="283"/>
    </location>
</feature>
<keyword evidence="2" id="KW-0732">Signal</keyword>
<protein>
    <submittedName>
        <fullName evidence="3">Uncharacterized protein</fullName>
    </submittedName>
</protein>
<name>A0AA35R7D3_GEOBA</name>
<keyword evidence="1" id="KW-0472">Membrane</keyword>
<comment type="caution">
    <text evidence="3">The sequence shown here is derived from an EMBL/GenBank/DDBJ whole genome shotgun (WGS) entry which is preliminary data.</text>
</comment>
<feature type="chain" id="PRO_5041460107" evidence="2">
    <location>
        <begin position="25"/>
        <end position="671"/>
    </location>
</feature>
<evidence type="ECO:0000256" key="2">
    <source>
        <dbReference type="SAM" id="SignalP"/>
    </source>
</evidence>
<dbReference type="AlphaFoldDB" id="A0AA35R7D3"/>
<feature type="transmembrane region" description="Helical" evidence="1">
    <location>
        <begin position="319"/>
        <end position="345"/>
    </location>
</feature>
<keyword evidence="4" id="KW-1185">Reference proteome</keyword>
<gene>
    <name evidence="3" type="ORF">GBAR_LOCUS4599</name>
</gene>
<evidence type="ECO:0000313" key="4">
    <source>
        <dbReference type="Proteomes" id="UP001174909"/>
    </source>
</evidence>
<feature type="transmembrane region" description="Helical" evidence="1">
    <location>
        <begin position="176"/>
        <end position="202"/>
    </location>
</feature>
<feature type="transmembrane region" description="Helical" evidence="1">
    <location>
        <begin position="534"/>
        <end position="562"/>
    </location>
</feature>
<reference evidence="3" key="1">
    <citation type="submission" date="2023-03" db="EMBL/GenBank/DDBJ databases">
        <authorList>
            <person name="Steffen K."/>
            <person name="Cardenas P."/>
        </authorList>
    </citation>
    <scope>NUCLEOTIDE SEQUENCE</scope>
</reference>
<evidence type="ECO:0000313" key="3">
    <source>
        <dbReference type="EMBL" id="CAI8006200.1"/>
    </source>
</evidence>
<proteinExistence type="predicted"/>
<accession>A0AA35R7D3</accession>
<sequence>MVVIQHLLIYLVVISGAILSLSRCEIEYESCTSDYEVLEKVIVNTSQNIFLLKTTFFPPHTDNPLYVTVTYNFSTISVDYIWSTAFLYLTVHPRIIGFLSLFFSYIEANRVVGLELQLPEECSDLANNTKSDATNFLFLLTNRLRLYAESSTESEDPEVKVVAAENRKQDNHSEKVALFFSLAIGLPLAAIVLIWVGVHGAFPYIRSHINDSEIFPNVAALYWIGQTFTLFVIAMDVVALSENSTVDEYDKLEYYQLLFLSLITILEIVGLFISFVLAFIPLFSHFRHTNCKLFFQGYFQIMCCGVVSFKQIGRKEARIWLLLNSLVTPLIAALSHFGFIIGGWVSYEDRSFAISLLYFAIFVFLYWSLQYMYKFSTVVFNVRKGTCFKRCQVFCCKNLLDDLENVDGGHNNDETVDSGNDGDHASNDNERAGLLDQKKAAATNNDEMVDSGNDGGHAGNDDECACSKTLVLEPEGAAVTIEPEVAPIQHEGNMAAPIIESEVNHEEPEVTQSHHEENMAANIQTLRQTGFDTIALFLMTFPLLFLYGIVSYFGFGLVIPLLSSIDTALVHIFTLSQYGFAIAIFLLTYKLFSIKSGGGAQRLISNDALRYWRYLNRGSQTNYPILALKRSIEIMVVTLKCIKEDERKLYASLLKRKEFDLEVVSDRLSKS</sequence>
<feature type="transmembrane region" description="Helical" evidence="1">
    <location>
        <begin position="214"/>
        <end position="234"/>
    </location>
</feature>
<dbReference type="Proteomes" id="UP001174909">
    <property type="component" value="Unassembled WGS sequence"/>
</dbReference>
<evidence type="ECO:0000256" key="1">
    <source>
        <dbReference type="SAM" id="Phobius"/>
    </source>
</evidence>
<feature type="signal peptide" evidence="2">
    <location>
        <begin position="1"/>
        <end position="24"/>
    </location>
</feature>
<keyword evidence="1" id="KW-1133">Transmembrane helix</keyword>
<feature type="transmembrane region" description="Helical" evidence="1">
    <location>
        <begin position="351"/>
        <end position="369"/>
    </location>
</feature>